<dbReference type="Proteomes" id="UP001162992">
    <property type="component" value="Chromosome 16"/>
</dbReference>
<comment type="caution">
    <text evidence="1">The sequence shown here is derived from an EMBL/GenBank/DDBJ whole genome shotgun (WGS) entry which is preliminary data.</text>
</comment>
<gene>
    <name evidence="1" type="ORF">O6H91_16G013500</name>
</gene>
<keyword evidence="2" id="KW-1185">Reference proteome</keyword>
<dbReference type="EMBL" id="CM055107">
    <property type="protein sequence ID" value="KAJ7526585.1"/>
    <property type="molecule type" value="Genomic_DNA"/>
</dbReference>
<evidence type="ECO:0000313" key="2">
    <source>
        <dbReference type="Proteomes" id="UP001162992"/>
    </source>
</evidence>
<organism evidence="1 2">
    <name type="scientific">Diphasiastrum complanatum</name>
    <name type="common">Issler's clubmoss</name>
    <name type="synonym">Lycopodium complanatum</name>
    <dbReference type="NCBI Taxonomy" id="34168"/>
    <lineage>
        <taxon>Eukaryota</taxon>
        <taxon>Viridiplantae</taxon>
        <taxon>Streptophyta</taxon>
        <taxon>Embryophyta</taxon>
        <taxon>Tracheophyta</taxon>
        <taxon>Lycopodiopsida</taxon>
        <taxon>Lycopodiales</taxon>
        <taxon>Lycopodiaceae</taxon>
        <taxon>Lycopodioideae</taxon>
        <taxon>Diphasiastrum</taxon>
    </lineage>
</organism>
<evidence type="ECO:0000313" key="1">
    <source>
        <dbReference type="EMBL" id="KAJ7526585.1"/>
    </source>
</evidence>
<name>A0ACC2BA25_DIPCM</name>
<accession>A0ACC2BA25</accession>
<protein>
    <submittedName>
        <fullName evidence="1">Uncharacterized protein</fullName>
    </submittedName>
</protein>
<sequence length="102" mass="11214">MDSSSEEEKAPRTRTGVIVDSVCFNLRLTVCAAGLPHQLPAYTSLTACCSSSLPGQSTACLLHCQATFTEDGKIQMFYQQIKGSDYRCPTKVHLSNKWLPQD</sequence>
<proteinExistence type="predicted"/>
<reference evidence="2" key="1">
    <citation type="journal article" date="2024" name="Proc. Natl. Acad. Sci. U.S.A.">
        <title>Extraordinary preservation of gene collinearity over three hundred million years revealed in homosporous lycophytes.</title>
        <authorList>
            <person name="Li C."/>
            <person name="Wickell D."/>
            <person name="Kuo L.Y."/>
            <person name="Chen X."/>
            <person name="Nie B."/>
            <person name="Liao X."/>
            <person name="Peng D."/>
            <person name="Ji J."/>
            <person name="Jenkins J."/>
            <person name="Williams M."/>
            <person name="Shu S."/>
            <person name="Plott C."/>
            <person name="Barry K."/>
            <person name="Rajasekar S."/>
            <person name="Grimwood J."/>
            <person name="Han X."/>
            <person name="Sun S."/>
            <person name="Hou Z."/>
            <person name="He W."/>
            <person name="Dai G."/>
            <person name="Sun C."/>
            <person name="Schmutz J."/>
            <person name="Leebens-Mack J.H."/>
            <person name="Li F.W."/>
            <person name="Wang L."/>
        </authorList>
    </citation>
    <scope>NUCLEOTIDE SEQUENCE [LARGE SCALE GENOMIC DNA]</scope>
    <source>
        <strain evidence="2">cv. PW_Plant_1</strain>
    </source>
</reference>